<keyword evidence="7" id="KW-1185">Reference proteome</keyword>
<dbReference type="SUPFAM" id="SSF56601">
    <property type="entry name" value="beta-lactamase/transpeptidase-like"/>
    <property type="match status" value="1"/>
</dbReference>
<dbReference type="CDD" id="cd06575">
    <property type="entry name" value="PASTA_Pbp2x-like_2"/>
    <property type="match status" value="1"/>
</dbReference>
<protein>
    <submittedName>
        <fullName evidence="6">Penicillin-binding protein</fullName>
    </submittedName>
</protein>
<keyword evidence="2" id="KW-0378">Hydrolase</keyword>
<dbReference type="Pfam" id="PF00905">
    <property type="entry name" value="Transpeptidase"/>
    <property type="match status" value="1"/>
</dbReference>
<evidence type="ECO:0000256" key="3">
    <source>
        <dbReference type="ARBA" id="ARBA00023136"/>
    </source>
</evidence>
<comment type="caution">
    <text evidence="6">The sequence shown here is derived from an EMBL/GenBank/DDBJ whole genome shotgun (WGS) entry which is preliminary data.</text>
</comment>
<dbReference type="PANTHER" id="PTHR30627:SF1">
    <property type="entry name" value="PEPTIDOGLYCAN D,D-TRANSPEPTIDASE FTSI"/>
    <property type="match status" value="1"/>
</dbReference>
<keyword evidence="2" id="KW-0645">Protease</keyword>
<proteinExistence type="predicted"/>
<dbReference type="PANTHER" id="PTHR30627">
    <property type="entry name" value="PEPTIDOGLYCAN D,D-TRANSPEPTIDASE"/>
    <property type="match status" value="1"/>
</dbReference>
<evidence type="ECO:0000256" key="2">
    <source>
        <dbReference type="ARBA" id="ARBA00022645"/>
    </source>
</evidence>
<dbReference type="SMART" id="SM00740">
    <property type="entry name" value="PASTA"/>
    <property type="match status" value="1"/>
</dbReference>
<keyword evidence="4" id="KW-1133">Transmembrane helix</keyword>
<dbReference type="Proteomes" id="UP001596978">
    <property type="component" value="Unassembled WGS sequence"/>
</dbReference>
<dbReference type="Gene3D" id="3.90.1310.10">
    <property type="entry name" value="Penicillin-binding protein 2a (Domain 2)"/>
    <property type="match status" value="1"/>
</dbReference>
<dbReference type="Pfam" id="PF03717">
    <property type="entry name" value="PBP_dimer"/>
    <property type="match status" value="1"/>
</dbReference>
<dbReference type="InterPro" id="IPR005311">
    <property type="entry name" value="PBP_dimer"/>
</dbReference>
<dbReference type="RefSeq" id="WP_386410756.1">
    <property type="nucleotide sequence ID" value="NZ_JBHTJH010000017.1"/>
</dbReference>
<evidence type="ECO:0000259" key="5">
    <source>
        <dbReference type="PROSITE" id="PS51178"/>
    </source>
</evidence>
<dbReference type="InterPro" id="IPR050515">
    <property type="entry name" value="Beta-lactam/transpept"/>
</dbReference>
<dbReference type="Gene3D" id="3.30.450.330">
    <property type="match status" value="1"/>
</dbReference>
<evidence type="ECO:0000256" key="1">
    <source>
        <dbReference type="ARBA" id="ARBA00004370"/>
    </source>
</evidence>
<dbReference type="InterPro" id="IPR001460">
    <property type="entry name" value="PCN-bd_Tpept"/>
</dbReference>
<dbReference type="Gene3D" id="3.40.710.10">
    <property type="entry name" value="DD-peptidase/beta-lactamase superfamily"/>
    <property type="match status" value="1"/>
</dbReference>
<dbReference type="InterPro" id="IPR005543">
    <property type="entry name" value="PASTA_dom"/>
</dbReference>
<evidence type="ECO:0000313" key="7">
    <source>
        <dbReference type="Proteomes" id="UP001596978"/>
    </source>
</evidence>
<dbReference type="InterPro" id="IPR036138">
    <property type="entry name" value="PBP_dimer_sf"/>
</dbReference>
<dbReference type="SUPFAM" id="SSF56519">
    <property type="entry name" value="Penicillin binding protein dimerisation domain"/>
    <property type="match status" value="1"/>
</dbReference>
<dbReference type="SUPFAM" id="SSF54184">
    <property type="entry name" value="Penicillin-binding protein 2x (pbp-2x), c-terminal domain"/>
    <property type="match status" value="1"/>
</dbReference>
<dbReference type="PROSITE" id="PS51178">
    <property type="entry name" value="PASTA"/>
    <property type="match status" value="1"/>
</dbReference>
<sequence>MAVTEKNILNRLYFVAGCMFIFAIVVVVKLLNIQLVEGDKYRRLAEERTVRNFTIHPNRGNIYADDGSLLATSVPKYDIRFDAVTVSKKNFNKFLEPLSDSLSKKFGKPSSYYQNVFARARANKNRYLLVARNLGYNDYIEVKDFPLFKLGPYKGGLIVEQRTVREHPIGKIAERTVGYDRKDENGYFSRAGLEGAYGEYLRGKEGKRLKQKIAKNQWKPITDSNEIEPEDGFDIISTINVNIQDIAHHALLEQLQKYKADHGCAVVMEVGTGEIKAIANLGRNTYGNYYERRNYAVWESHEPGSTFKLMTMVAALEDRVIDTNYVIDTKNGILKFYGKTVEDSKWGGYGKITASKAFEVSSNTGVVGIIDKFYSKNPSRFVNRLYNMELNNTLDLPIIGEGVPKIPHPNDKKNWSGISLQWMAYGYGVSMTPLQTLTYYNAIANKGEMVRPRFVKAIKDWGLSSPNIEFKKQIINPSICSKETVAKVTKMMQNVIEKEHGTGHDLYSPHFSMAGKTGTAQKNYGGDKSKLNYISSFAGFFPVENPKYSCIVVIHEPDKSVGYYGADVAGPVFKKIAQKIYTDTPIYDEVDGLDIQNPDIEKKYEVYHATAKKYKTIMPNLSGMPLMDAISLLENMRVDVEVEGSGDVVSQSVTPGTKLQENQKVTIKAS</sequence>
<organism evidence="6 7">
    <name type="scientific">Sungkyunkwania multivorans</name>
    <dbReference type="NCBI Taxonomy" id="1173618"/>
    <lineage>
        <taxon>Bacteria</taxon>
        <taxon>Pseudomonadati</taxon>
        <taxon>Bacteroidota</taxon>
        <taxon>Flavobacteriia</taxon>
        <taxon>Flavobacteriales</taxon>
        <taxon>Flavobacteriaceae</taxon>
        <taxon>Sungkyunkwania</taxon>
    </lineage>
</organism>
<keyword evidence="4" id="KW-0812">Transmembrane</keyword>
<feature type="domain" description="PASTA" evidence="5">
    <location>
        <begin position="612"/>
        <end position="670"/>
    </location>
</feature>
<evidence type="ECO:0000313" key="6">
    <source>
        <dbReference type="EMBL" id="MFD0864016.1"/>
    </source>
</evidence>
<gene>
    <name evidence="6" type="ORF">ACFQ1M_17500</name>
</gene>
<keyword evidence="2" id="KW-0121">Carboxypeptidase</keyword>
<reference evidence="7" key="1">
    <citation type="journal article" date="2019" name="Int. J. Syst. Evol. Microbiol.">
        <title>The Global Catalogue of Microorganisms (GCM) 10K type strain sequencing project: providing services to taxonomists for standard genome sequencing and annotation.</title>
        <authorList>
            <consortium name="The Broad Institute Genomics Platform"/>
            <consortium name="The Broad Institute Genome Sequencing Center for Infectious Disease"/>
            <person name="Wu L."/>
            <person name="Ma J."/>
        </authorList>
    </citation>
    <scope>NUCLEOTIDE SEQUENCE [LARGE SCALE GENOMIC DNA]</scope>
    <source>
        <strain evidence="7">CCUG 62952</strain>
    </source>
</reference>
<dbReference type="Gene3D" id="3.30.10.20">
    <property type="match status" value="1"/>
</dbReference>
<keyword evidence="3 4" id="KW-0472">Membrane</keyword>
<dbReference type="EMBL" id="JBHTJH010000017">
    <property type="protein sequence ID" value="MFD0864016.1"/>
    <property type="molecule type" value="Genomic_DNA"/>
</dbReference>
<accession>A0ABW3D4R3</accession>
<feature type="transmembrane region" description="Helical" evidence="4">
    <location>
        <begin position="12"/>
        <end position="31"/>
    </location>
</feature>
<dbReference type="InterPro" id="IPR012338">
    <property type="entry name" value="Beta-lactam/transpept-like"/>
</dbReference>
<comment type="subcellular location">
    <subcellularLocation>
        <location evidence="1">Membrane</location>
    </subcellularLocation>
</comment>
<evidence type="ECO:0000256" key="4">
    <source>
        <dbReference type="SAM" id="Phobius"/>
    </source>
</evidence>
<name>A0ABW3D4R3_9FLAO</name>
<dbReference type="Pfam" id="PF03793">
    <property type="entry name" value="PASTA"/>
    <property type="match status" value="1"/>
</dbReference>